<keyword evidence="3" id="KW-0560">Oxidoreductase</keyword>
<dbReference type="InterPro" id="IPR002401">
    <property type="entry name" value="Cyt_P450_E_grp-I"/>
</dbReference>
<keyword evidence="6" id="KW-1185">Reference proteome</keyword>
<dbReference type="PRINTS" id="PR00463">
    <property type="entry name" value="EP450I"/>
</dbReference>
<evidence type="ECO:0000256" key="2">
    <source>
        <dbReference type="ARBA" id="ARBA00022723"/>
    </source>
</evidence>
<evidence type="ECO:0000313" key="6">
    <source>
        <dbReference type="Proteomes" id="UP001363622"/>
    </source>
</evidence>
<evidence type="ECO:0000313" key="5">
    <source>
        <dbReference type="EMBL" id="KAK7515414.1"/>
    </source>
</evidence>
<comment type="caution">
    <text evidence="5">The sequence shown here is derived from an EMBL/GenBank/DDBJ whole genome shotgun (WGS) entry which is preliminary data.</text>
</comment>
<sequence length="362" mass="40222">MESLIFLRRRLLHQALTAKALELYKPAQTAEASRLCGNFLRQADGWEKLFEWFVGSTTFSIAYGQRVDSLEADVVREIVSGMKYIGSLNVPGKYLVETFPILKHVPYVLAPWKREVKQNGKRFTDSALAQDKQAASAAPSLSLANHLIERRGAQSDLAISRTVFAFIPAALFGGGTDTTVGMLCTVVLALVTNPSVQRTAQAELDAVVGPSRSPTFADYPNLPYTRALIHRALRWRPVSVLGGAPHASTAPCSFGPWHIPRGTPVVGNVWAIKNEAACWAGEAASFDFAWAFQFWMGSELALNTLFIGEGRSYDAMAYIDGFNMRPQRFECDIRVRSEKHREVLLAEEREAWHVLKQFPAFD</sequence>
<gene>
    <name evidence="5" type="ORF">IWZ03DRAFT_394724</name>
</gene>
<evidence type="ECO:0000256" key="4">
    <source>
        <dbReference type="ARBA" id="ARBA00023004"/>
    </source>
</evidence>
<evidence type="ECO:0000256" key="1">
    <source>
        <dbReference type="ARBA" id="ARBA00010617"/>
    </source>
</evidence>
<keyword evidence="4" id="KW-0408">Iron</keyword>
<dbReference type="SUPFAM" id="SSF48264">
    <property type="entry name" value="Cytochrome P450"/>
    <property type="match status" value="1"/>
</dbReference>
<dbReference type="Proteomes" id="UP001363622">
    <property type="component" value="Unassembled WGS sequence"/>
</dbReference>
<name>A0ABR1KJS7_9PEZI</name>
<comment type="similarity">
    <text evidence="1">Belongs to the cytochrome P450 family.</text>
</comment>
<protein>
    <submittedName>
        <fullName evidence="5">Cytochrome P450</fullName>
    </submittedName>
</protein>
<keyword evidence="2" id="KW-0479">Metal-binding</keyword>
<dbReference type="Pfam" id="PF00067">
    <property type="entry name" value="p450"/>
    <property type="match status" value="1"/>
</dbReference>
<dbReference type="InterPro" id="IPR036396">
    <property type="entry name" value="Cyt_P450_sf"/>
</dbReference>
<dbReference type="PANTHER" id="PTHR46300:SF4">
    <property type="entry name" value="CYTOCHROME P450 98A3"/>
    <property type="match status" value="1"/>
</dbReference>
<dbReference type="EMBL" id="JBBPHU010000007">
    <property type="protein sequence ID" value="KAK7515414.1"/>
    <property type="molecule type" value="Genomic_DNA"/>
</dbReference>
<organism evidence="5 6">
    <name type="scientific">Phyllosticta citriasiana</name>
    <dbReference type="NCBI Taxonomy" id="595635"/>
    <lineage>
        <taxon>Eukaryota</taxon>
        <taxon>Fungi</taxon>
        <taxon>Dikarya</taxon>
        <taxon>Ascomycota</taxon>
        <taxon>Pezizomycotina</taxon>
        <taxon>Dothideomycetes</taxon>
        <taxon>Dothideomycetes incertae sedis</taxon>
        <taxon>Botryosphaeriales</taxon>
        <taxon>Phyllostictaceae</taxon>
        <taxon>Phyllosticta</taxon>
    </lineage>
</organism>
<accession>A0ABR1KJS7</accession>
<evidence type="ECO:0000256" key="3">
    <source>
        <dbReference type="ARBA" id="ARBA00023002"/>
    </source>
</evidence>
<dbReference type="Gene3D" id="1.10.630.10">
    <property type="entry name" value="Cytochrome P450"/>
    <property type="match status" value="1"/>
</dbReference>
<dbReference type="PANTHER" id="PTHR46300">
    <property type="entry name" value="P450, PUTATIVE (EUROFUNG)-RELATED-RELATED"/>
    <property type="match status" value="1"/>
</dbReference>
<proteinExistence type="inferred from homology"/>
<dbReference type="InterPro" id="IPR050364">
    <property type="entry name" value="Cytochrome_P450_fung"/>
</dbReference>
<dbReference type="InterPro" id="IPR001128">
    <property type="entry name" value="Cyt_P450"/>
</dbReference>
<reference evidence="5 6" key="1">
    <citation type="submission" date="2024-04" db="EMBL/GenBank/DDBJ databases">
        <title>Phyllosticta paracitricarpa is synonymous to the EU quarantine fungus P. citricarpa based on phylogenomic analyses.</title>
        <authorList>
            <consortium name="Lawrence Berkeley National Laboratory"/>
            <person name="Van Ingen-Buijs V.A."/>
            <person name="Van Westerhoven A.C."/>
            <person name="Haridas S."/>
            <person name="Skiadas P."/>
            <person name="Martin F."/>
            <person name="Groenewald J.Z."/>
            <person name="Crous P.W."/>
            <person name="Seidl M.F."/>
        </authorList>
    </citation>
    <scope>NUCLEOTIDE SEQUENCE [LARGE SCALE GENOMIC DNA]</scope>
    <source>
        <strain evidence="5 6">CBS 123371</strain>
    </source>
</reference>